<keyword evidence="5" id="KW-1185">Reference proteome</keyword>
<dbReference type="NCBIfam" id="NF009222">
    <property type="entry name" value="PRK12570.1"/>
    <property type="match status" value="1"/>
</dbReference>
<dbReference type="Gene3D" id="1.10.8.1080">
    <property type="match status" value="1"/>
</dbReference>
<dbReference type="GO" id="GO:0046348">
    <property type="term" value="P:amino sugar catabolic process"/>
    <property type="evidence" value="ECO:0007669"/>
    <property type="project" value="InterPro"/>
</dbReference>
<dbReference type="InterPro" id="IPR040190">
    <property type="entry name" value="MURQ/GCKR"/>
</dbReference>
<dbReference type="Pfam" id="PF22645">
    <property type="entry name" value="GKRP_SIS_N"/>
    <property type="match status" value="1"/>
</dbReference>
<dbReference type="PROSITE" id="PS51464">
    <property type="entry name" value="SIS"/>
    <property type="match status" value="1"/>
</dbReference>
<dbReference type="InterPro" id="IPR043129">
    <property type="entry name" value="ATPase_NBD"/>
</dbReference>
<evidence type="ECO:0000313" key="5">
    <source>
        <dbReference type="Proteomes" id="UP000241595"/>
    </source>
</evidence>
<protein>
    <submittedName>
        <fullName evidence="4">N-acetylmuramic acid 6-phosphate etherase</fullName>
    </submittedName>
</protein>
<dbReference type="PANTHER" id="PTHR10088:SF4">
    <property type="entry name" value="GLUCOKINASE REGULATORY PROTEIN"/>
    <property type="match status" value="1"/>
</dbReference>
<dbReference type="SUPFAM" id="SSF53067">
    <property type="entry name" value="Actin-like ATPase domain"/>
    <property type="match status" value="1"/>
</dbReference>
<dbReference type="InterPro" id="IPR046348">
    <property type="entry name" value="SIS_dom_sf"/>
</dbReference>
<dbReference type="InterPro" id="IPR001347">
    <property type="entry name" value="SIS_dom"/>
</dbReference>
<sequence>VILAVDLGKTSCRAAAGGRRAEGPGAPGLTTPGGVRAAEAAILAAAGELTRELGPVDEVIVGAAGALAAPDAARELGNALLAALRAERVAVTSDAVTAHAGALGGRPGIVLIAGTGVVALALGADGALRTADGWGPWLGDEGGGAWIGAAGLRAALRARDGRGPSTTLLDAARARFGAPATWPAQLNSAAALASFAPDVLAATGDAAARAIVDAAAAALAATARAAGDGPVAMVGGLAGVEALRERLDLVPAAGDALDGALRLGAIHEPHVIRVRAGPQALAPHGLDALATEASRPDLDDLDARPIGEVVALLVAAEGEAHRAVVAAVPRIAAAAEAIAARLERGGRLFYAGAGTPGRLGVLDAAECAPTFGTDRVRGVIAGGAAALTEAIEGAEDRFDPTDLADLAAADALVGITASGRTPYVLGALQHARAVGALTVAIVNNPGSEASADVVIELLTGPEVLAGSTRLTAGTAQKVVLNALSTSAMIALGRAYGPRMVDVRATNAKLRRRAVRIVRDAAGVDEQAAAGALAAAGGHAKTAIVALLAGVDAAEAAVRLDRARGHVRAALRPQRSGG</sequence>
<dbReference type="EMBL" id="FTRV01000011">
    <property type="protein sequence ID" value="SPM28954.1"/>
    <property type="molecule type" value="Genomic_DNA"/>
</dbReference>
<dbReference type="NCBIfam" id="NF003915">
    <property type="entry name" value="PRK05441.1"/>
    <property type="match status" value="1"/>
</dbReference>
<dbReference type="STRING" id="1841859.GCA_900157385_02440"/>
<organism evidence="4 5">
    <name type="scientific">Mycobacterium terramassiliense</name>
    <dbReference type="NCBI Taxonomy" id="1841859"/>
    <lineage>
        <taxon>Bacteria</taxon>
        <taxon>Bacillati</taxon>
        <taxon>Actinomycetota</taxon>
        <taxon>Actinomycetes</taxon>
        <taxon>Mycobacteriales</taxon>
        <taxon>Mycobacteriaceae</taxon>
        <taxon>Mycobacterium</taxon>
    </lineage>
</organism>
<gene>
    <name evidence="4" type="ORF">MTAB308_2444</name>
</gene>
<dbReference type="Pfam" id="PF01869">
    <property type="entry name" value="BcrAD_BadFG"/>
    <property type="match status" value="1"/>
</dbReference>
<accession>A0A2U3NBZ9</accession>
<dbReference type="GO" id="GO:0009254">
    <property type="term" value="P:peptidoglycan turnover"/>
    <property type="evidence" value="ECO:0007669"/>
    <property type="project" value="TreeGrafter"/>
</dbReference>
<name>A0A2U3NBZ9_9MYCO</name>
<keyword evidence="1" id="KW-0456">Lyase</keyword>
<dbReference type="Gene3D" id="3.30.420.40">
    <property type="match status" value="2"/>
</dbReference>
<dbReference type="Gene3D" id="3.40.50.10490">
    <property type="entry name" value="Glucose-6-phosphate isomerase like protein, domain 1"/>
    <property type="match status" value="1"/>
</dbReference>
<dbReference type="Proteomes" id="UP000241595">
    <property type="component" value="Unassembled WGS sequence"/>
</dbReference>
<dbReference type="InterPro" id="IPR005488">
    <property type="entry name" value="Etherase_MurQ"/>
</dbReference>
<dbReference type="HAMAP" id="MF_00068">
    <property type="entry name" value="MurQ"/>
    <property type="match status" value="1"/>
</dbReference>
<dbReference type="GO" id="GO:0097367">
    <property type="term" value="F:carbohydrate derivative binding"/>
    <property type="evidence" value="ECO:0007669"/>
    <property type="project" value="InterPro"/>
</dbReference>
<dbReference type="PANTHER" id="PTHR10088">
    <property type="entry name" value="GLUCOKINASE REGULATORY PROTEIN"/>
    <property type="match status" value="1"/>
</dbReference>
<dbReference type="SUPFAM" id="SSF53697">
    <property type="entry name" value="SIS domain"/>
    <property type="match status" value="1"/>
</dbReference>
<feature type="non-terminal residue" evidence="4">
    <location>
        <position position="1"/>
    </location>
</feature>
<evidence type="ECO:0000313" key="4">
    <source>
        <dbReference type="EMBL" id="SPM28954.1"/>
    </source>
</evidence>
<dbReference type="GO" id="GO:0016803">
    <property type="term" value="F:ether hydrolase activity"/>
    <property type="evidence" value="ECO:0007669"/>
    <property type="project" value="TreeGrafter"/>
</dbReference>
<evidence type="ECO:0000256" key="2">
    <source>
        <dbReference type="ARBA" id="ARBA00023277"/>
    </source>
</evidence>
<reference evidence="4 5" key="1">
    <citation type="submission" date="2017-01" db="EMBL/GenBank/DDBJ databases">
        <authorList>
            <consortium name="Urmite Genomes"/>
        </authorList>
    </citation>
    <scope>NUCLEOTIDE SEQUENCE [LARGE SCALE GENOMIC DNA]</scope>
    <source>
        <strain evidence="4 5">AB308</strain>
    </source>
</reference>
<keyword evidence="2" id="KW-0119">Carbohydrate metabolism</keyword>
<dbReference type="GO" id="GO:0016835">
    <property type="term" value="F:carbon-oxygen lyase activity"/>
    <property type="evidence" value="ECO:0007669"/>
    <property type="project" value="InterPro"/>
</dbReference>
<dbReference type="InterPro" id="IPR002731">
    <property type="entry name" value="ATPase_BadF"/>
</dbReference>
<evidence type="ECO:0000256" key="1">
    <source>
        <dbReference type="ARBA" id="ARBA00023239"/>
    </source>
</evidence>
<dbReference type="CDD" id="cd05007">
    <property type="entry name" value="SIS_Etherase"/>
    <property type="match status" value="1"/>
</dbReference>
<proteinExistence type="inferred from homology"/>
<dbReference type="AlphaFoldDB" id="A0A2U3NBZ9"/>
<evidence type="ECO:0000259" key="3">
    <source>
        <dbReference type="PROSITE" id="PS51464"/>
    </source>
</evidence>
<feature type="domain" description="SIS" evidence="3">
    <location>
        <begin position="338"/>
        <end position="493"/>
    </location>
</feature>